<comment type="similarity">
    <text evidence="1 7">Belongs to the peroxiredoxin family. Prx5 subfamily.</text>
</comment>
<dbReference type="GO" id="GO:0042744">
    <property type="term" value="P:hydrogen peroxide catabolic process"/>
    <property type="evidence" value="ECO:0007669"/>
    <property type="project" value="TreeGrafter"/>
</dbReference>
<feature type="active site" description="Cysteine sulfenic acid (-SOH) intermediate" evidence="6">
    <location>
        <position position="45"/>
    </location>
</feature>
<dbReference type="GO" id="GO:0008379">
    <property type="term" value="F:thioredoxin peroxidase activity"/>
    <property type="evidence" value="ECO:0007669"/>
    <property type="project" value="InterPro"/>
</dbReference>
<keyword evidence="4 7" id="KW-0560">Oxidoreductase</keyword>
<dbReference type="Pfam" id="PF08534">
    <property type="entry name" value="Redoxin"/>
    <property type="match status" value="1"/>
</dbReference>
<dbReference type="PANTHER" id="PTHR10430:SF39">
    <property type="entry name" value="PEROXISOMAL MEMBRANE ASSOCIATED PROTEIN 20"/>
    <property type="match status" value="1"/>
</dbReference>
<dbReference type="AlphaFoldDB" id="A0A409W8Q7"/>
<dbReference type="Proteomes" id="UP000284842">
    <property type="component" value="Unassembled WGS sequence"/>
</dbReference>
<evidence type="ECO:0000256" key="6">
    <source>
        <dbReference type="PIRSR" id="PIRSR637944-1"/>
    </source>
</evidence>
<comment type="function">
    <text evidence="7">Thiol-specific peroxidase that catalyzes the reduction of hydrogen peroxide and organic hydroperoxides to water and alcohols, respectively. Plays a role in cell protection against oxidative stress by detoxifying peroxides.</text>
</comment>
<comment type="caution">
    <text evidence="9">The sequence shown here is derived from an EMBL/GenBank/DDBJ whole genome shotgun (WGS) entry which is preliminary data.</text>
</comment>
<dbReference type="GO" id="GO:0005777">
    <property type="term" value="C:peroxisome"/>
    <property type="evidence" value="ECO:0007669"/>
    <property type="project" value="TreeGrafter"/>
</dbReference>
<dbReference type="InParanoid" id="A0A409W8Q7"/>
<accession>A0A409W8Q7</accession>
<evidence type="ECO:0000256" key="7">
    <source>
        <dbReference type="RuleBase" id="RU366011"/>
    </source>
</evidence>
<dbReference type="InterPro" id="IPR036249">
    <property type="entry name" value="Thioredoxin-like_sf"/>
</dbReference>
<evidence type="ECO:0000256" key="1">
    <source>
        <dbReference type="ARBA" id="ARBA00010505"/>
    </source>
</evidence>
<sequence length="157" mass="16664">MSIIAQGATIPAADVKENAPDSTSPLELKGKNVLIGVPGAFTTPCNGHLPEFIAKYDEFKAKGVNNVYVFAVNDTFVTKAWKEFLAPEGTGVRFIADDQGKFVSSLGLQLDATGLLGGLRSKRWAIIADDDKVSKIFVEDAPPNVTVTAAGALLKEL</sequence>
<dbReference type="InterPro" id="IPR013766">
    <property type="entry name" value="Thioredoxin_domain"/>
</dbReference>
<dbReference type="STRING" id="181874.A0A409W8Q7"/>
<evidence type="ECO:0000256" key="4">
    <source>
        <dbReference type="ARBA" id="ARBA00023002"/>
    </source>
</evidence>
<dbReference type="GO" id="GO:0045454">
    <property type="term" value="P:cell redox homeostasis"/>
    <property type="evidence" value="ECO:0007669"/>
    <property type="project" value="TreeGrafter"/>
</dbReference>
<evidence type="ECO:0000313" key="10">
    <source>
        <dbReference type="Proteomes" id="UP000284842"/>
    </source>
</evidence>
<dbReference type="InterPro" id="IPR013740">
    <property type="entry name" value="Redoxin"/>
</dbReference>
<proteinExistence type="inferred from homology"/>
<dbReference type="Gene3D" id="3.40.30.10">
    <property type="entry name" value="Glutaredoxin"/>
    <property type="match status" value="1"/>
</dbReference>
<dbReference type="GO" id="GO:0034599">
    <property type="term" value="P:cellular response to oxidative stress"/>
    <property type="evidence" value="ECO:0007669"/>
    <property type="project" value="InterPro"/>
</dbReference>
<keyword evidence="10" id="KW-1185">Reference proteome</keyword>
<dbReference type="InterPro" id="IPR037944">
    <property type="entry name" value="PRX5-like"/>
</dbReference>
<dbReference type="CDD" id="cd03013">
    <property type="entry name" value="PRX5_like"/>
    <property type="match status" value="1"/>
</dbReference>
<evidence type="ECO:0000313" key="9">
    <source>
        <dbReference type="EMBL" id="PPQ74896.1"/>
    </source>
</evidence>
<name>A0A409W8Q7_9AGAR</name>
<feature type="domain" description="Thioredoxin" evidence="8">
    <location>
        <begin position="4"/>
        <end position="157"/>
    </location>
</feature>
<reference evidence="9 10" key="1">
    <citation type="journal article" date="2018" name="Evol. Lett.">
        <title>Horizontal gene cluster transfer increased hallucinogenic mushroom diversity.</title>
        <authorList>
            <person name="Reynolds H.T."/>
            <person name="Vijayakumar V."/>
            <person name="Gluck-Thaler E."/>
            <person name="Korotkin H.B."/>
            <person name="Matheny P.B."/>
            <person name="Slot J.C."/>
        </authorList>
    </citation>
    <scope>NUCLEOTIDE SEQUENCE [LARGE SCALE GENOMIC DNA]</scope>
    <source>
        <strain evidence="9 10">2629</strain>
    </source>
</reference>
<evidence type="ECO:0000256" key="3">
    <source>
        <dbReference type="ARBA" id="ARBA00022862"/>
    </source>
</evidence>
<dbReference type="GO" id="GO:0005829">
    <property type="term" value="C:cytosol"/>
    <property type="evidence" value="ECO:0007669"/>
    <property type="project" value="TreeGrafter"/>
</dbReference>
<dbReference type="GO" id="GO:0005739">
    <property type="term" value="C:mitochondrion"/>
    <property type="evidence" value="ECO:0007669"/>
    <property type="project" value="TreeGrafter"/>
</dbReference>
<evidence type="ECO:0000259" key="8">
    <source>
        <dbReference type="PROSITE" id="PS51352"/>
    </source>
</evidence>
<keyword evidence="3 7" id="KW-0049">Antioxidant</keyword>
<evidence type="ECO:0000256" key="5">
    <source>
        <dbReference type="ARBA" id="ARBA00023284"/>
    </source>
</evidence>
<gene>
    <name evidence="9" type="ORF">CVT24_003049</name>
</gene>
<dbReference type="OrthoDB" id="1882547at2759"/>
<dbReference type="FunCoup" id="A0A409W8Q7">
    <property type="interactions" value="190"/>
</dbReference>
<dbReference type="PROSITE" id="PS51352">
    <property type="entry name" value="THIOREDOXIN_2"/>
    <property type="match status" value="1"/>
</dbReference>
<keyword evidence="5 7" id="KW-0676">Redox-active center</keyword>
<keyword evidence="2 7" id="KW-0575">Peroxidase</keyword>
<dbReference type="PANTHER" id="PTHR10430">
    <property type="entry name" value="PEROXIREDOXIN"/>
    <property type="match status" value="1"/>
</dbReference>
<protein>
    <recommendedName>
        <fullName evidence="8">Thioredoxin domain-containing protein</fullName>
    </recommendedName>
</protein>
<dbReference type="EMBL" id="NHTK01005717">
    <property type="protein sequence ID" value="PPQ74896.1"/>
    <property type="molecule type" value="Genomic_DNA"/>
</dbReference>
<dbReference type="SUPFAM" id="SSF52833">
    <property type="entry name" value="Thioredoxin-like"/>
    <property type="match status" value="1"/>
</dbReference>
<organism evidence="9 10">
    <name type="scientific">Panaeolus cyanescens</name>
    <dbReference type="NCBI Taxonomy" id="181874"/>
    <lineage>
        <taxon>Eukaryota</taxon>
        <taxon>Fungi</taxon>
        <taxon>Dikarya</taxon>
        <taxon>Basidiomycota</taxon>
        <taxon>Agaricomycotina</taxon>
        <taxon>Agaricomycetes</taxon>
        <taxon>Agaricomycetidae</taxon>
        <taxon>Agaricales</taxon>
        <taxon>Agaricineae</taxon>
        <taxon>Galeropsidaceae</taxon>
        <taxon>Panaeolus</taxon>
    </lineage>
</organism>
<evidence type="ECO:0000256" key="2">
    <source>
        <dbReference type="ARBA" id="ARBA00022559"/>
    </source>
</evidence>